<dbReference type="Pfam" id="PF00196">
    <property type="entry name" value="GerE"/>
    <property type="match status" value="1"/>
</dbReference>
<dbReference type="SUPFAM" id="SSF52172">
    <property type="entry name" value="CheY-like"/>
    <property type="match status" value="1"/>
</dbReference>
<comment type="caution">
    <text evidence="6">The sequence shown here is derived from an EMBL/GenBank/DDBJ whole genome shotgun (WGS) entry which is preliminary data.</text>
</comment>
<protein>
    <submittedName>
        <fullName evidence="6">Response regulator transcription factor</fullName>
    </submittedName>
</protein>
<dbReference type="InterPro" id="IPR036388">
    <property type="entry name" value="WH-like_DNA-bd_sf"/>
</dbReference>
<dbReference type="SMART" id="SM00448">
    <property type="entry name" value="REC"/>
    <property type="match status" value="1"/>
</dbReference>
<evidence type="ECO:0000259" key="4">
    <source>
        <dbReference type="PROSITE" id="PS50043"/>
    </source>
</evidence>
<dbReference type="SMART" id="SM00421">
    <property type="entry name" value="HTH_LUXR"/>
    <property type="match status" value="1"/>
</dbReference>
<dbReference type="Gene3D" id="3.40.50.2300">
    <property type="match status" value="1"/>
</dbReference>
<dbReference type="EMBL" id="JACSQV010000004">
    <property type="protein sequence ID" value="MBD7917859.1"/>
    <property type="molecule type" value="Genomic_DNA"/>
</dbReference>
<evidence type="ECO:0000256" key="1">
    <source>
        <dbReference type="ARBA" id="ARBA00022553"/>
    </source>
</evidence>
<feature type="modified residue" description="4-aspartylphosphate" evidence="3">
    <location>
        <position position="60"/>
    </location>
</feature>
<dbReference type="PROSITE" id="PS50043">
    <property type="entry name" value="HTH_LUXR_2"/>
    <property type="match status" value="1"/>
</dbReference>
<dbReference type="PRINTS" id="PR00038">
    <property type="entry name" value="HTHLUXR"/>
</dbReference>
<proteinExistence type="predicted"/>
<dbReference type="PANTHER" id="PTHR43214:SF42">
    <property type="entry name" value="TRANSCRIPTIONAL REGULATORY PROTEIN DESR"/>
    <property type="match status" value="1"/>
</dbReference>
<dbReference type="SUPFAM" id="SSF46894">
    <property type="entry name" value="C-terminal effector domain of the bipartite response regulators"/>
    <property type="match status" value="1"/>
</dbReference>
<feature type="domain" description="HTH luxR-type" evidence="4">
    <location>
        <begin position="147"/>
        <end position="216"/>
    </location>
</feature>
<keyword evidence="1 3" id="KW-0597">Phosphoprotein</keyword>
<dbReference type="InterPro" id="IPR001789">
    <property type="entry name" value="Sig_transdc_resp-reg_receiver"/>
</dbReference>
<dbReference type="CDD" id="cd06170">
    <property type="entry name" value="LuxR_C_like"/>
    <property type="match status" value="1"/>
</dbReference>
<organism evidence="6 7">
    <name type="scientific">Cellulomonas avistercoris</name>
    <dbReference type="NCBI Taxonomy" id="2762242"/>
    <lineage>
        <taxon>Bacteria</taxon>
        <taxon>Bacillati</taxon>
        <taxon>Actinomycetota</taxon>
        <taxon>Actinomycetes</taxon>
        <taxon>Micrococcales</taxon>
        <taxon>Cellulomonadaceae</taxon>
        <taxon>Cellulomonas</taxon>
    </lineage>
</organism>
<keyword evidence="2" id="KW-0238">DNA-binding</keyword>
<accession>A0ABR8QC45</accession>
<dbReference type="InterPro" id="IPR011006">
    <property type="entry name" value="CheY-like_superfamily"/>
</dbReference>
<feature type="domain" description="Response regulatory" evidence="5">
    <location>
        <begin position="9"/>
        <end position="127"/>
    </location>
</feature>
<dbReference type="InterPro" id="IPR058245">
    <property type="entry name" value="NreC/VraR/RcsB-like_REC"/>
</dbReference>
<evidence type="ECO:0000313" key="6">
    <source>
        <dbReference type="EMBL" id="MBD7917859.1"/>
    </source>
</evidence>
<sequence length="221" mass="23529">MSDGSHPLRVAVVEDEAMLRGLLQALLAGQPGIDVVATAAGHEEALREVRPGEVDVAVLDIDLGDGNGIALGRSLQQRDPRLRILLISNYNLLALVRSVSADAPTPWSYLSKRSSAQPGELVRAVVAVARGRVVIDPALVDRSVPVSDTPLARLSAAQFRVLQLVAQGRSNDAVAEELNISPKAVEAHLSNIYRLLDLPPGANNRVAAVLAFLQQSVRPEP</sequence>
<dbReference type="InterPro" id="IPR016032">
    <property type="entry name" value="Sig_transdc_resp-reg_C-effctor"/>
</dbReference>
<keyword evidence="7" id="KW-1185">Reference proteome</keyword>
<dbReference type="PANTHER" id="PTHR43214">
    <property type="entry name" value="TWO-COMPONENT RESPONSE REGULATOR"/>
    <property type="match status" value="1"/>
</dbReference>
<dbReference type="PROSITE" id="PS50110">
    <property type="entry name" value="RESPONSE_REGULATORY"/>
    <property type="match status" value="1"/>
</dbReference>
<dbReference type="CDD" id="cd17535">
    <property type="entry name" value="REC_NarL-like"/>
    <property type="match status" value="1"/>
</dbReference>
<dbReference type="Pfam" id="PF00072">
    <property type="entry name" value="Response_reg"/>
    <property type="match status" value="1"/>
</dbReference>
<dbReference type="InterPro" id="IPR039420">
    <property type="entry name" value="WalR-like"/>
</dbReference>
<reference evidence="6 7" key="1">
    <citation type="submission" date="2020-08" db="EMBL/GenBank/DDBJ databases">
        <title>A Genomic Blueprint of the Chicken Gut Microbiome.</title>
        <authorList>
            <person name="Gilroy R."/>
            <person name="Ravi A."/>
            <person name="Getino M."/>
            <person name="Pursley I."/>
            <person name="Horton D.L."/>
            <person name="Alikhan N.-F."/>
            <person name="Baker D."/>
            <person name="Gharbi K."/>
            <person name="Hall N."/>
            <person name="Watson M."/>
            <person name="Adriaenssens E.M."/>
            <person name="Foster-Nyarko E."/>
            <person name="Jarju S."/>
            <person name="Secka A."/>
            <person name="Antonio M."/>
            <person name="Oren A."/>
            <person name="Chaudhuri R."/>
            <person name="La Ragione R.M."/>
            <person name="Hildebrand F."/>
            <person name="Pallen M.J."/>
        </authorList>
    </citation>
    <scope>NUCLEOTIDE SEQUENCE [LARGE SCALE GENOMIC DNA]</scope>
    <source>
        <strain evidence="6 7">Sa3CUA2</strain>
    </source>
</reference>
<dbReference type="Gene3D" id="1.10.10.10">
    <property type="entry name" value="Winged helix-like DNA-binding domain superfamily/Winged helix DNA-binding domain"/>
    <property type="match status" value="1"/>
</dbReference>
<name>A0ABR8QC45_9CELL</name>
<dbReference type="RefSeq" id="WP_191781479.1">
    <property type="nucleotide sequence ID" value="NZ_JACSQV010000004.1"/>
</dbReference>
<evidence type="ECO:0000256" key="2">
    <source>
        <dbReference type="ARBA" id="ARBA00023125"/>
    </source>
</evidence>
<evidence type="ECO:0000313" key="7">
    <source>
        <dbReference type="Proteomes" id="UP000604241"/>
    </source>
</evidence>
<evidence type="ECO:0000256" key="3">
    <source>
        <dbReference type="PROSITE-ProRule" id="PRU00169"/>
    </source>
</evidence>
<evidence type="ECO:0000259" key="5">
    <source>
        <dbReference type="PROSITE" id="PS50110"/>
    </source>
</evidence>
<dbReference type="Proteomes" id="UP000604241">
    <property type="component" value="Unassembled WGS sequence"/>
</dbReference>
<gene>
    <name evidence="6" type="ORF">H9657_06150</name>
</gene>
<dbReference type="InterPro" id="IPR000792">
    <property type="entry name" value="Tscrpt_reg_LuxR_C"/>
</dbReference>